<dbReference type="KEGG" id="csem:103398457"/>
<dbReference type="PANTHER" id="PTHR10127">
    <property type="entry name" value="DISCOIDIN, CUB, EGF, LAMININ , AND ZINC METALLOPROTEASE DOMAIN CONTAINING"/>
    <property type="match status" value="1"/>
</dbReference>
<dbReference type="GO" id="GO:0042588">
    <property type="term" value="C:zymogen granule"/>
    <property type="evidence" value="ECO:0007669"/>
    <property type="project" value="UniProtKB-SubCell"/>
</dbReference>
<feature type="signal peptide" evidence="13">
    <location>
        <begin position="1"/>
        <end position="22"/>
    </location>
</feature>
<proteinExistence type="predicted"/>
<evidence type="ECO:0000256" key="5">
    <source>
        <dbReference type="ARBA" id="ARBA00022833"/>
    </source>
</evidence>
<evidence type="ECO:0000313" key="16">
    <source>
        <dbReference type="Proteomes" id="UP000265120"/>
    </source>
</evidence>
<dbReference type="Gene3D" id="3.40.390.10">
    <property type="entry name" value="Collagenase (Catalytic Domain)"/>
    <property type="match status" value="1"/>
</dbReference>
<evidence type="ECO:0000256" key="6">
    <source>
        <dbReference type="ARBA" id="ARBA00023049"/>
    </source>
</evidence>
<dbReference type="Proteomes" id="UP000265120">
    <property type="component" value="Unassembled WGS sequence"/>
</dbReference>
<evidence type="ECO:0000256" key="1">
    <source>
        <dbReference type="ARBA" id="ARBA00022670"/>
    </source>
</evidence>
<keyword evidence="3 13" id="KW-0732">Signal</keyword>
<dbReference type="OMA" id="NDYIRIF"/>
<evidence type="ECO:0000256" key="3">
    <source>
        <dbReference type="ARBA" id="ARBA00022729"/>
    </source>
</evidence>
<dbReference type="InParanoid" id="A0A3P8VJI0"/>
<evidence type="ECO:0000259" key="14">
    <source>
        <dbReference type="PROSITE" id="PS51864"/>
    </source>
</evidence>
<dbReference type="Pfam" id="PF01400">
    <property type="entry name" value="Astacin"/>
    <property type="match status" value="1"/>
</dbReference>
<name>A0A3P8VJI0_CYNSE</name>
<dbReference type="RefSeq" id="XP_008335311.1">
    <property type="nucleotide sequence ID" value="XM_008337089.2"/>
</dbReference>
<reference evidence="15" key="1">
    <citation type="submission" date="2025-08" db="UniProtKB">
        <authorList>
            <consortium name="Ensembl"/>
        </authorList>
    </citation>
    <scope>IDENTIFICATION</scope>
</reference>
<dbReference type="OrthoDB" id="291007at2759"/>
<evidence type="ECO:0000256" key="8">
    <source>
        <dbReference type="ARBA" id="ARBA00023157"/>
    </source>
</evidence>
<evidence type="ECO:0000256" key="4">
    <source>
        <dbReference type="ARBA" id="ARBA00022801"/>
    </source>
</evidence>
<dbReference type="AlphaFoldDB" id="A0A3P8VJI0"/>
<dbReference type="GO" id="GO:0008270">
    <property type="term" value="F:zinc ion binding"/>
    <property type="evidence" value="ECO:0007669"/>
    <property type="project" value="UniProtKB-UniRule"/>
</dbReference>
<accession>A0A3P8VJI0</accession>
<feature type="binding site" evidence="12">
    <location>
        <position position="154"/>
    </location>
    <ligand>
        <name>Zn(2+)</name>
        <dbReference type="ChEBI" id="CHEBI:29105"/>
        <note>catalytic</note>
    </ligand>
</feature>
<evidence type="ECO:0000256" key="10">
    <source>
        <dbReference type="ARBA" id="ARBA00023329"/>
    </source>
</evidence>
<comment type="caution">
    <text evidence="12">Lacks conserved residue(s) required for the propagation of feature annotation.</text>
</comment>
<feature type="binding site" evidence="12">
    <location>
        <position position="158"/>
    </location>
    <ligand>
        <name>Zn(2+)</name>
        <dbReference type="ChEBI" id="CHEBI:29105"/>
        <note>catalytic</note>
    </ligand>
</feature>
<dbReference type="Ensembl" id="ENSCSET00000014589.1">
    <property type="protein sequence ID" value="ENSCSEP00000014419.1"/>
    <property type="gene ID" value="ENSCSEG00000009280.1"/>
</dbReference>
<evidence type="ECO:0000256" key="11">
    <source>
        <dbReference type="ARBA" id="ARBA00024324"/>
    </source>
</evidence>
<keyword evidence="9" id="KW-0325">Glycoprotein</keyword>
<organism evidence="15 16">
    <name type="scientific">Cynoglossus semilaevis</name>
    <name type="common">Tongue sole</name>
    <dbReference type="NCBI Taxonomy" id="244447"/>
    <lineage>
        <taxon>Eukaryota</taxon>
        <taxon>Metazoa</taxon>
        <taxon>Chordata</taxon>
        <taxon>Craniata</taxon>
        <taxon>Vertebrata</taxon>
        <taxon>Euteleostomi</taxon>
        <taxon>Actinopterygii</taxon>
        <taxon>Neopterygii</taxon>
        <taxon>Teleostei</taxon>
        <taxon>Neoteleostei</taxon>
        <taxon>Acanthomorphata</taxon>
        <taxon>Carangaria</taxon>
        <taxon>Pleuronectiformes</taxon>
        <taxon>Pleuronectoidei</taxon>
        <taxon>Cynoglossidae</taxon>
        <taxon>Cynoglossinae</taxon>
        <taxon>Cynoglossus</taxon>
    </lineage>
</organism>
<keyword evidence="1 12" id="KW-0645">Protease</keyword>
<keyword evidence="5 12" id="KW-0862">Zinc</keyword>
<dbReference type="SUPFAM" id="SSF55486">
    <property type="entry name" value="Metalloproteases ('zincins'), catalytic domain"/>
    <property type="match status" value="1"/>
</dbReference>
<dbReference type="PANTHER" id="PTHR10127:SF899">
    <property type="entry name" value="ASTACIN-LIKE METALLOENDOPEPTIDASE-RELATED"/>
    <property type="match status" value="1"/>
</dbReference>
<comment type="subcellular location">
    <subcellularLocation>
        <location evidence="11">Zymogen granule</location>
    </subcellularLocation>
</comment>
<reference evidence="15" key="2">
    <citation type="submission" date="2025-09" db="UniProtKB">
        <authorList>
            <consortium name="Ensembl"/>
        </authorList>
    </citation>
    <scope>IDENTIFICATION</scope>
</reference>
<protein>
    <recommendedName>
        <fullName evidence="13">Metalloendopeptidase</fullName>
        <ecNumber evidence="13">3.4.24.-</ecNumber>
    </recommendedName>
</protein>
<dbReference type="GO" id="GO:0004222">
    <property type="term" value="F:metalloendopeptidase activity"/>
    <property type="evidence" value="ECO:0007669"/>
    <property type="project" value="UniProtKB-UniRule"/>
</dbReference>
<dbReference type="FunFam" id="3.40.390.10:FF:000040">
    <property type="entry name" value="Metalloendopeptidase"/>
    <property type="match status" value="1"/>
</dbReference>
<keyword evidence="6 12" id="KW-0482">Metalloprotease</keyword>
<keyword evidence="4 12" id="KW-0378">Hydrolase</keyword>
<feature type="binding site" evidence="12">
    <location>
        <position position="164"/>
    </location>
    <ligand>
        <name>Zn(2+)</name>
        <dbReference type="ChEBI" id="CHEBI:29105"/>
        <note>catalytic</note>
    </ligand>
</feature>
<dbReference type="PROSITE" id="PS51864">
    <property type="entry name" value="ASTACIN"/>
    <property type="match status" value="1"/>
</dbReference>
<keyword evidence="7" id="KW-0865">Zymogen</keyword>
<evidence type="ECO:0000256" key="2">
    <source>
        <dbReference type="ARBA" id="ARBA00022723"/>
    </source>
</evidence>
<dbReference type="GO" id="GO:0006508">
    <property type="term" value="P:proteolysis"/>
    <property type="evidence" value="ECO:0007669"/>
    <property type="project" value="UniProtKB-KW"/>
</dbReference>
<comment type="cofactor">
    <cofactor evidence="12 13">
        <name>Zn(2+)</name>
        <dbReference type="ChEBI" id="CHEBI:29105"/>
    </cofactor>
    <text evidence="12 13">Binds 1 zinc ion per subunit.</text>
</comment>
<dbReference type="EC" id="3.4.24.-" evidence="13"/>
<dbReference type="GeneID" id="103398457"/>
<keyword evidence="16" id="KW-1185">Reference proteome</keyword>
<feature type="domain" description="Peptidase M12A" evidence="14">
    <location>
        <begin position="57"/>
        <end position="254"/>
    </location>
</feature>
<sequence>MIPVIILLMHWIATSPGGLSNAYPIGEAEDVIETIARVNEGLYNLIQEDILPNKNRNAAPCTETGCRWPMTGKNSFVPFTISDDYNDEQRKMIQDILRDFNRKTCVQFIERSSQRDYIQIFSGSGCWSYVGRIGGRQLLSLRKNGCLYTRVIQHEILHGLGFYHEHSRSDRDESVTINWENIIDDKERNFDKVNTINYNISYDYNSVMQYRNNAFSKNGLPTIVANDDPNRQLGAASSMSDSDYIRVNLLYQCTV</sequence>
<dbReference type="InterPro" id="IPR001506">
    <property type="entry name" value="Peptidase_M12A"/>
</dbReference>
<keyword evidence="2 12" id="KW-0479">Metal-binding</keyword>
<feature type="chain" id="PRO_5017852867" description="Metalloendopeptidase" evidence="13">
    <location>
        <begin position="23"/>
        <end position="255"/>
    </location>
</feature>
<evidence type="ECO:0000256" key="13">
    <source>
        <dbReference type="RuleBase" id="RU361183"/>
    </source>
</evidence>
<evidence type="ECO:0000256" key="9">
    <source>
        <dbReference type="ARBA" id="ARBA00023180"/>
    </source>
</evidence>
<evidence type="ECO:0000313" key="15">
    <source>
        <dbReference type="Ensembl" id="ENSCSEP00000014419.1"/>
    </source>
</evidence>
<feature type="active site" evidence="12">
    <location>
        <position position="155"/>
    </location>
</feature>
<dbReference type="InterPro" id="IPR024079">
    <property type="entry name" value="MetalloPept_cat_dom_sf"/>
</dbReference>
<evidence type="ECO:0000256" key="12">
    <source>
        <dbReference type="PROSITE-ProRule" id="PRU01211"/>
    </source>
</evidence>
<dbReference type="InterPro" id="IPR006026">
    <property type="entry name" value="Peptidase_Metallo"/>
</dbReference>
<evidence type="ECO:0000256" key="7">
    <source>
        <dbReference type="ARBA" id="ARBA00023145"/>
    </source>
</evidence>
<dbReference type="GeneTree" id="ENSGT00940000161051"/>
<keyword evidence="8" id="KW-1015">Disulfide bond</keyword>
<dbReference type="PRINTS" id="PR00480">
    <property type="entry name" value="ASTACIN"/>
</dbReference>
<dbReference type="SMART" id="SM00235">
    <property type="entry name" value="ZnMc"/>
    <property type="match status" value="1"/>
</dbReference>
<keyword evidence="10" id="KW-0968">Cytoplasmic vesicle</keyword>